<comment type="similarity">
    <text evidence="1">Belongs to the ATP-dependent AMP-binding enzyme family.</text>
</comment>
<dbReference type="Pfam" id="PF13193">
    <property type="entry name" value="AMP-binding_C"/>
    <property type="match status" value="1"/>
</dbReference>
<feature type="transmembrane region" description="Helical" evidence="3">
    <location>
        <begin position="97"/>
        <end position="122"/>
    </location>
</feature>
<dbReference type="InterPro" id="IPR042099">
    <property type="entry name" value="ANL_N_sf"/>
</dbReference>
<accession>A0ABR2A933</accession>
<keyword evidence="3" id="KW-1133">Transmembrane helix</keyword>
<dbReference type="InterPro" id="IPR020845">
    <property type="entry name" value="AMP-binding_CS"/>
</dbReference>
<proteinExistence type="inferred from homology"/>
<dbReference type="PANTHER" id="PTHR24096">
    <property type="entry name" value="LONG-CHAIN-FATTY-ACID--COA LIGASE"/>
    <property type="match status" value="1"/>
</dbReference>
<dbReference type="InterPro" id="IPR025110">
    <property type="entry name" value="AMP-bd_C"/>
</dbReference>
<keyword evidence="8" id="KW-1185">Reference proteome</keyword>
<feature type="domain" description="AMP-binding enzyme C-terminal" evidence="5">
    <location>
        <begin position="461"/>
        <end position="552"/>
    </location>
</feature>
<feature type="domain" description="AMP-dependent synthetase/ligase" evidence="4">
    <location>
        <begin position="57"/>
        <end position="409"/>
    </location>
</feature>
<reference evidence="7 8" key="1">
    <citation type="journal article" date="2024" name="G3 (Bethesda)">
        <title>Genome assembly of Hibiscus sabdariffa L. provides insights into metabolisms of medicinal natural products.</title>
        <authorList>
            <person name="Kim T."/>
        </authorList>
    </citation>
    <scope>NUCLEOTIDE SEQUENCE [LARGE SCALE GENOMIC DNA]</scope>
    <source>
        <strain evidence="7">TK-2024</strain>
        <tissue evidence="7">Old leaves</tissue>
    </source>
</reference>
<name>A0ABR2A933_9ROSI</name>
<dbReference type="Gene3D" id="3.30.300.30">
    <property type="match status" value="1"/>
</dbReference>
<dbReference type="InterPro" id="IPR045851">
    <property type="entry name" value="AMP-bd_C_sf"/>
</dbReference>
<feature type="domain" description="ELP3-like N-terminal" evidence="6">
    <location>
        <begin position="624"/>
        <end position="692"/>
    </location>
</feature>
<dbReference type="InterPro" id="IPR000873">
    <property type="entry name" value="AMP-dep_synth/lig_dom"/>
</dbReference>
<sequence length="873" mass="96082">MADRNHSRTMDPKTGFRYETRTYSCLRPPIPLPPPNQPLSVAEFCLSIFSSTSTDGATAFAVNSTTGQTLTYSQFVSQVRSLAYSLKRQYSLSQNDVAFVLCPSSLHVPVIYFALLSLGIIVSPANPLSSNSEIAHQIQLSKPVIAFATSQSYHKIPSLKHGTIILDSPEFLSLLTRSDIDDDITKRVKINQSDTAAILYSSGTTGRVKGVIMTHRNLIAMMAVIHHYNTIEAAGCDEPRHVTFFTVPLFHVFGFFTLLGSVLSAETVVLTERFVFAEMLRAVEKYKVTVMPVSPPLVLSFVKSDLTKKYDLSSLQAVGCGGAPLGQEVAQLFNKKFPNVLLVKGYGLTETGGGATTTAGPEEAAPSGTVGRLSENMEAKIVDSVTGETLPPGQRGELWLRGPVVMKGYVGDEKATAETLDSEGWLKTGDICYFDSEGFLYVVDRLKELIKYKAYQVPPAELEQLLHSHPEIADAAVIPYPDEEAGQIPMAYIVRNPGSRLSEAQVIDFIAKQACFYNFNRKYLFLFSLVAPYKKIRRVAFIDSIPKSPAGKILRRELVNCSTSGELLSSASLVVAFSISVAFFLFSLYSVMATAVIAPDPKRLPRPGRGGCQAHGLTEEEARVRAIAEIVNSMVELSRKNQTVDLNAIKSAACRKYGLARAPKLVEMIAALPDSDRESLLPKLRAKPVRTASGIAVVAVMSKPHRCPHIATTGNICVYCPGGPDSDFEYSTQSYTGYEPTSMRAIRARYNPYVQARSWIDQLKRLGHSVDKVEFILMGGTFMSLPADYRDYFIRNLHDALSGHTSANVEEAVAYSEHSAVKCIGMTIETRPDYCLGPHLRQMVMVVHDWRLESKARMRMSLVTLIEDTQLLQ</sequence>
<dbReference type="Pfam" id="PF23613">
    <property type="entry name" value="ELP3_N"/>
    <property type="match status" value="1"/>
</dbReference>
<keyword evidence="2" id="KW-0436">Ligase</keyword>
<comment type="caution">
    <text evidence="7">The sequence shown here is derived from an EMBL/GenBank/DDBJ whole genome shotgun (WGS) entry which is preliminary data.</text>
</comment>
<evidence type="ECO:0000256" key="2">
    <source>
        <dbReference type="ARBA" id="ARBA00022598"/>
    </source>
</evidence>
<keyword evidence="3" id="KW-0472">Membrane</keyword>
<dbReference type="Gene3D" id="3.40.50.12780">
    <property type="entry name" value="N-terminal domain of ligase-like"/>
    <property type="match status" value="1"/>
</dbReference>
<protein>
    <submittedName>
        <fullName evidence="7">Uncharacterized protein</fullName>
    </submittedName>
</protein>
<evidence type="ECO:0000259" key="4">
    <source>
        <dbReference type="Pfam" id="PF00501"/>
    </source>
</evidence>
<dbReference type="EMBL" id="JBBPBM010000929">
    <property type="protein sequence ID" value="KAK8489344.1"/>
    <property type="molecule type" value="Genomic_DNA"/>
</dbReference>
<evidence type="ECO:0000256" key="3">
    <source>
        <dbReference type="SAM" id="Phobius"/>
    </source>
</evidence>
<gene>
    <name evidence="7" type="ORF">V6N12_055360</name>
</gene>
<evidence type="ECO:0000259" key="6">
    <source>
        <dbReference type="Pfam" id="PF23613"/>
    </source>
</evidence>
<evidence type="ECO:0000256" key="1">
    <source>
        <dbReference type="ARBA" id="ARBA00006432"/>
    </source>
</evidence>
<dbReference type="Pfam" id="PF00501">
    <property type="entry name" value="AMP-binding"/>
    <property type="match status" value="1"/>
</dbReference>
<evidence type="ECO:0000259" key="5">
    <source>
        <dbReference type="Pfam" id="PF13193"/>
    </source>
</evidence>
<evidence type="ECO:0000313" key="8">
    <source>
        <dbReference type="Proteomes" id="UP001472677"/>
    </source>
</evidence>
<evidence type="ECO:0000313" key="7">
    <source>
        <dbReference type="EMBL" id="KAK8489344.1"/>
    </source>
</evidence>
<dbReference type="InterPro" id="IPR056591">
    <property type="entry name" value="ELP3-like_N"/>
</dbReference>
<organism evidence="7 8">
    <name type="scientific">Hibiscus sabdariffa</name>
    <name type="common">roselle</name>
    <dbReference type="NCBI Taxonomy" id="183260"/>
    <lineage>
        <taxon>Eukaryota</taxon>
        <taxon>Viridiplantae</taxon>
        <taxon>Streptophyta</taxon>
        <taxon>Embryophyta</taxon>
        <taxon>Tracheophyta</taxon>
        <taxon>Spermatophyta</taxon>
        <taxon>Magnoliopsida</taxon>
        <taxon>eudicotyledons</taxon>
        <taxon>Gunneridae</taxon>
        <taxon>Pentapetalae</taxon>
        <taxon>rosids</taxon>
        <taxon>malvids</taxon>
        <taxon>Malvales</taxon>
        <taxon>Malvaceae</taxon>
        <taxon>Malvoideae</taxon>
        <taxon>Hibiscus</taxon>
    </lineage>
</organism>
<dbReference type="PANTHER" id="PTHR24096:SF251">
    <property type="entry name" value="4-COUMARATE--COA LIGASE-LIKE 9"/>
    <property type="match status" value="1"/>
</dbReference>
<dbReference type="CDD" id="cd05904">
    <property type="entry name" value="4CL"/>
    <property type="match status" value="1"/>
</dbReference>
<dbReference type="SUPFAM" id="SSF56801">
    <property type="entry name" value="Acetyl-CoA synthetase-like"/>
    <property type="match status" value="1"/>
</dbReference>
<dbReference type="PROSITE" id="PS00455">
    <property type="entry name" value="AMP_BINDING"/>
    <property type="match status" value="1"/>
</dbReference>
<keyword evidence="3" id="KW-0812">Transmembrane</keyword>
<dbReference type="Proteomes" id="UP001472677">
    <property type="component" value="Unassembled WGS sequence"/>
</dbReference>